<keyword evidence="5" id="KW-1185">Reference proteome</keyword>
<evidence type="ECO:0000313" key="4">
    <source>
        <dbReference type="EMBL" id="UWP86540.1"/>
    </source>
</evidence>
<evidence type="ECO:0000256" key="1">
    <source>
        <dbReference type="ARBA" id="ARBA00006484"/>
    </source>
</evidence>
<dbReference type="PRINTS" id="PR00081">
    <property type="entry name" value="GDHRDH"/>
</dbReference>
<dbReference type="GO" id="GO:0018498">
    <property type="term" value="F:2,3-dihydroxy-2,3-dihydro-phenylpropionate dehydrogenase activity"/>
    <property type="evidence" value="ECO:0007669"/>
    <property type="project" value="UniProtKB-EC"/>
</dbReference>
<dbReference type="NCBIfam" id="NF004849">
    <property type="entry name" value="PRK06200.1"/>
    <property type="match status" value="1"/>
</dbReference>
<dbReference type="InterPro" id="IPR020904">
    <property type="entry name" value="Sc_DH/Rdtase_CS"/>
</dbReference>
<name>A0ABY5WAY3_9ACTN</name>
<dbReference type="EMBL" id="CP073720">
    <property type="protein sequence ID" value="UWP86540.1"/>
    <property type="molecule type" value="Genomic_DNA"/>
</dbReference>
<evidence type="ECO:0000313" key="5">
    <source>
        <dbReference type="Proteomes" id="UP001059617"/>
    </source>
</evidence>
<organism evidence="4 5">
    <name type="scientific">Dactylosporangium fulvum</name>
    <dbReference type="NCBI Taxonomy" id="53359"/>
    <lineage>
        <taxon>Bacteria</taxon>
        <taxon>Bacillati</taxon>
        <taxon>Actinomycetota</taxon>
        <taxon>Actinomycetes</taxon>
        <taxon>Micromonosporales</taxon>
        <taxon>Micromonosporaceae</taxon>
        <taxon>Dactylosporangium</taxon>
    </lineage>
</organism>
<feature type="region of interest" description="Disordered" evidence="3">
    <location>
        <begin position="1"/>
        <end position="22"/>
    </location>
</feature>
<comment type="similarity">
    <text evidence="1">Belongs to the short-chain dehydrogenases/reductases (SDR) family.</text>
</comment>
<dbReference type="PANTHER" id="PTHR43669">
    <property type="entry name" value="5-KETO-D-GLUCONATE 5-REDUCTASE"/>
    <property type="match status" value="1"/>
</dbReference>
<sequence length="294" mass="30582">MSSSNAAEAPGTASTRSGRLSGLSTLVTGGGSGLGRAVVDRYIAEGAVVTVLERSPDKLRDLVASHGDSVHPVQGDVTSGDDNVAAVDAALKAFGGLDTFVGNAGLWDFGKPLLRMTMNDLEQGYRELFDVNVKGYIVGARAAAEALAERGGSMIFTLSNAALFPRGGGVLYTASKHAGVGVVSQLAYELAPRVRVNAVAPGGMATDLRGPRAMGLGEQSITDILPVEDQLRQFSALDIAPRAEDYVDPYVLLAARNESRTVTGVVFDVSAVGTPRRPDVDSDVANPGTRKHTT</sequence>
<dbReference type="SUPFAM" id="SSF51735">
    <property type="entry name" value="NAD(P)-binding Rossmann-fold domains"/>
    <property type="match status" value="1"/>
</dbReference>
<evidence type="ECO:0000256" key="3">
    <source>
        <dbReference type="SAM" id="MobiDB-lite"/>
    </source>
</evidence>
<dbReference type="RefSeq" id="WP_259865815.1">
    <property type="nucleotide sequence ID" value="NZ_BAAAST010000003.1"/>
</dbReference>
<dbReference type="InterPro" id="IPR036291">
    <property type="entry name" value="NAD(P)-bd_dom_sf"/>
</dbReference>
<evidence type="ECO:0000256" key="2">
    <source>
        <dbReference type="ARBA" id="ARBA00023002"/>
    </source>
</evidence>
<reference evidence="4" key="1">
    <citation type="submission" date="2021-04" db="EMBL/GenBank/DDBJ databases">
        <authorList>
            <person name="Hartkoorn R.C."/>
            <person name="Beaudoing E."/>
            <person name="Hot D."/>
        </authorList>
    </citation>
    <scope>NUCLEOTIDE SEQUENCE</scope>
    <source>
        <strain evidence="4">NRRL B-16292</strain>
    </source>
</reference>
<dbReference type="Gene3D" id="3.40.50.720">
    <property type="entry name" value="NAD(P)-binding Rossmann-like Domain"/>
    <property type="match status" value="1"/>
</dbReference>
<accession>A0ABY5WAY3</accession>
<keyword evidence="2 4" id="KW-0560">Oxidoreductase</keyword>
<dbReference type="PANTHER" id="PTHR43669:SF3">
    <property type="entry name" value="ALCOHOL DEHYDROGENASE, PUTATIVE (AFU_ORTHOLOGUE AFUA_3G03445)-RELATED"/>
    <property type="match status" value="1"/>
</dbReference>
<dbReference type="PROSITE" id="PS00061">
    <property type="entry name" value="ADH_SHORT"/>
    <property type="match status" value="1"/>
</dbReference>
<dbReference type="EC" id="1.3.1.87" evidence="4"/>
<dbReference type="Proteomes" id="UP001059617">
    <property type="component" value="Chromosome"/>
</dbReference>
<reference evidence="4" key="2">
    <citation type="submission" date="2022-09" db="EMBL/GenBank/DDBJ databases">
        <title>Biosynthetic gene clusters of Dactylosporangioum fulvum.</title>
        <authorList>
            <person name="Caradec T."/>
        </authorList>
    </citation>
    <scope>NUCLEOTIDE SEQUENCE</scope>
    <source>
        <strain evidence="4">NRRL B-16292</strain>
    </source>
</reference>
<dbReference type="Pfam" id="PF00106">
    <property type="entry name" value="adh_short"/>
    <property type="match status" value="1"/>
</dbReference>
<proteinExistence type="inferred from homology"/>
<protein>
    <submittedName>
        <fullName evidence="4">3-(Cis-5,6-dihydroxycyclohexa-1, 3-dien-1-yl)propanoate dehydrogenase</fullName>
        <ecNumber evidence="4">1.3.1.87</ecNumber>
    </submittedName>
</protein>
<gene>
    <name evidence="4" type="primary">hcaB</name>
    <name evidence="4" type="ORF">Dfulv_20790</name>
</gene>
<dbReference type="InterPro" id="IPR002347">
    <property type="entry name" value="SDR_fam"/>
</dbReference>